<gene>
    <name evidence="2" type="ORF">S06H3_44314</name>
</gene>
<keyword evidence="1" id="KW-1133">Transmembrane helix</keyword>
<dbReference type="EMBL" id="BARV01027547">
    <property type="protein sequence ID" value="GAI38544.1"/>
    <property type="molecule type" value="Genomic_DNA"/>
</dbReference>
<name>X1Q5L3_9ZZZZ</name>
<evidence type="ECO:0000256" key="1">
    <source>
        <dbReference type="SAM" id="Phobius"/>
    </source>
</evidence>
<keyword evidence="1" id="KW-0472">Membrane</keyword>
<protein>
    <submittedName>
        <fullName evidence="2">Uncharacterized protein</fullName>
    </submittedName>
</protein>
<dbReference type="AlphaFoldDB" id="X1Q5L3"/>
<keyword evidence="1" id="KW-0812">Transmembrane</keyword>
<evidence type="ECO:0000313" key="2">
    <source>
        <dbReference type="EMBL" id="GAI38544.1"/>
    </source>
</evidence>
<comment type="caution">
    <text evidence="2">The sequence shown here is derived from an EMBL/GenBank/DDBJ whole genome shotgun (WGS) entry which is preliminary data.</text>
</comment>
<organism evidence="2">
    <name type="scientific">marine sediment metagenome</name>
    <dbReference type="NCBI Taxonomy" id="412755"/>
    <lineage>
        <taxon>unclassified sequences</taxon>
        <taxon>metagenomes</taxon>
        <taxon>ecological metagenomes</taxon>
    </lineage>
</organism>
<feature type="transmembrane region" description="Helical" evidence="1">
    <location>
        <begin position="20"/>
        <end position="41"/>
    </location>
</feature>
<accession>X1Q5L3</accession>
<reference evidence="2" key="1">
    <citation type="journal article" date="2014" name="Front. Microbiol.">
        <title>High frequency of phylogenetically diverse reductive dehalogenase-homologous genes in deep subseafloor sedimentary metagenomes.</title>
        <authorList>
            <person name="Kawai M."/>
            <person name="Futagami T."/>
            <person name="Toyoda A."/>
            <person name="Takaki Y."/>
            <person name="Nishi S."/>
            <person name="Hori S."/>
            <person name="Arai W."/>
            <person name="Tsubouchi T."/>
            <person name="Morono Y."/>
            <person name="Uchiyama I."/>
            <person name="Ito T."/>
            <person name="Fujiyama A."/>
            <person name="Inagaki F."/>
            <person name="Takami H."/>
        </authorList>
    </citation>
    <scope>NUCLEOTIDE SEQUENCE</scope>
    <source>
        <strain evidence="2">Expedition CK06-06</strain>
    </source>
</reference>
<sequence>MPAGVDQSVINTVWTAKDYITTILPSITFLALLVAIGTFLVKYGDIKRLAIECFRDLKKLTRSQDLLMGALAEEGSISTKAYNKVRQQFPGGSEDRLQAFIDRLSPSGNPFTQKDIDRFIELLNAAKINPPTLSSDEAFEFYDLTQRIFDELLEATQKGELRDESGKRVPSEVVREFARIANERATFVLGYATSEAKKDPDTVQAGS</sequence>
<proteinExistence type="predicted"/>